<evidence type="ECO:0000256" key="5">
    <source>
        <dbReference type="NCBIfam" id="TIGR00264"/>
    </source>
</evidence>
<dbReference type="InterPro" id="IPR005231">
    <property type="entry name" value="NAC_arc"/>
</dbReference>
<evidence type="ECO:0000259" key="7">
    <source>
        <dbReference type="PROSITE" id="PS51151"/>
    </source>
</evidence>
<dbReference type="GO" id="GO:0003723">
    <property type="term" value="F:RNA binding"/>
    <property type="evidence" value="ECO:0007669"/>
    <property type="project" value="UniProtKB-UniRule"/>
</dbReference>
<dbReference type="InterPro" id="IPR002715">
    <property type="entry name" value="Nas_poly-pep-assoc_cplx_dom"/>
</dbReference>
<evidence type="ECO:0000313" key="9">
    <source>
        <dbReference type="Proteomes" id="UP000565078"/>
    </source>
</evidence>
<dbReference type="NCBIfam" id="TIGR00264">
    <property type="entry name" value="archaeal-type nascent polypeptide-associated complex protein"/>
    <property type="match status" value="1"/>
</dbReference>
<dbReference type="InterPro" id="IPR009060">
    <property type="entry name" value="UBA-like_sf"/>
</dbReference>
<comment type="subunit">
    <text evidence="4">Homodimer. Interacts with the ribosome. Binds ribosomal RNA.</text>
</comment>
<dbReference type="SMART" id="SM01407">
    <property type="entry name" value="NAC"/>
    <property type="match status" value="1"/>
</dbReference>
<reference evidence="9" key="1">
    <citation type="journal article" date="2020" name="bioRxiv">
        <title>A rank-normalized archaeal taxonomy based on genome phylogeny resolves widespread incomplete and uneven classifications.</title>
        <authorList>
            <person name="Rinke C."/>
            <person name="Chuvochina M."/>
            <person name="Mussig A.J."/>
            <person name="Chaumeil P.-A."/>
            <person name="Waite D.W."/>
            <person name="Whitman W.B."/>
            <person name="Parks D.H."/>
            <person name="Hugenholtz P."/>
        </authorList>
    </citation>
    <scope>NUCLEOTIDE SEQUENCE [LARGE SCALE GENOMIC DNA]</scope>
</reference>
<protein>
    <recommendedName>
        <fullName evidence="4 5">Nascent polypeptide-associated complex protein</fullName>
    </recommendedName>
</protein>
<comment type="function">
    <text evidence="4">Contacts the emerging nascent chain on the ribosome.</text>
</comment>
<dbReference type="Gene3D" id="2.20.70.30">
    <property type="entry name" value="Nascent polypeptide-associated complex domain"/>
    <property type="match status" value="1"/>
</dbReference>
<evidence type="ECO:0000256" key="2">
    <source>
        <dbReference type="ARBA" id="ARBA00022884"/>
    </source>
</evidence>
<name>A0A7J4J1S2_9ARCH</name>
<dbReference type="PROSITE" id="PS51151">
    <property type="entry name" value="NAC_AB"/>
    <property type="match status" value="1"/>
</dbReference>
<dbReference type="CDD" id="cd14359">
    <property type="entry name" value="UBA_AeNAC"/>
    <property type="match status" value="1"/>
</dbReference>
<keyword evidence="2 4" id="KW-0694">RNA-binding</keyword>
<dbReference type="Proteomes" id="UP000565078">
    <property type="component" value="Unassembled WGS sequence"/>
</dbReference>
<dbReference type="InterPro" id="IPR044034">
    <property type="entry name" value="NAC-like_UBA"/>
</dbReference>
<feature type="region of interest" description="Disordered" evidence="6">
    <location>
        <begin position="66"/>
        <end position="90"/>
    </location>
</feature>
<gene>
    <name evidence="4" type="primary">nac</name>
    <name evidence="8" type="ORF">HA254_00745</name>
</gene>
<sequence length="127" mass="13417">MFPGLGGMDPRKMKMMMRQLGIKSEDLAANSVIFELEGSRLVIENPQVTVIDMGGQKTYTVVGKAREEKTAGESGEAAESGTGEEGIPESDVEMVAGQAKVSAKKARKALEETGGDIAEAIEKLSGK</sequence>
<dbReference type="AlphaFoldDB" id="A0A7J4J1S2"/>
<evidence type="ECO:0000256" key="4">
    <source>
        <dbReference type="HAMAP-Rule" id="MF_00814"/>
    </source>
</evidence>
<dbReference type="Pfam" id="PF19026">
    <property type="entry name" value="UBA_HYPK"/>
    <property type="match status" value="1"/>
</dbReference>
<organism evidence="8 9">
    <name type="scientific">Candidatus Iainarchaeum sp</name>
    <dbReference type="NCBI Taxonomy" id="3101447"/>
    <lineage>
        <taxon>Archaea</taxon>
        <taxon>Candidatus Iainarchaeota</taxon>
        <taxon>Candidatus Iainarchaeia</taxon>
        <taxon>Candidatus Iainarchaeales</taxon>
        <taxon>Candidatus Iainarchaeaceae</taxon>
        <taxon>Candidatus Iainarchaeum</taxon>
    </lineage>
</organism>
<feature type="domain" description="NAC-A/B" evidence="7">
    <location>
        <begin position="7"/>
        <end position="74"/>
    </location>
</feature>
<proteinExistence type="inferred from homology"/>
<dbReference type="EMBL" id="DUGC01000015">
    <property type="protein sequence ID" value="HIH09176.1"/>
    <property type="molecule type" value="Genomic_DNA"/>
</dbReference>
<evidence type="ECO:0000256" key="3">
    <source>
        <dbReference type="ARBA" id="ARBA00022927"/>
    </source>
</evidence>
<dbReference type="SUPFAM" id="SSF46934">
    <property type="entry name" value="UBA-like"/>
    <property type="match status" value="1"/>
</dbReference>
<keyword evidence="1 4" id="KW-0813">Transport</keyword>
<dbReference type="GO" id="GO:0015031">
    <property type="term" value="P:protein transport"/>
    <property type="evidence" value="ECO:0007669"/>
    <property type="project" value="UniProtKB-UniRule"/>
</dbReference>
<comment type="caution">
    <text evidence="8">The sequence shown here is derived from an EMBL/GenBank/DDBJ whole genome shotgun (WGS) entry which is preliminary data.</text>
</comment>
<feature type="compositionally biased region" description="Low complexity" evidence="6">
    <location>
        <begin position="72"/>
        <end position="81"/>
    </location>
</feature>
<evidence type="ECO:0000313" key="8">
    <source>
        <dbReference type="EMBL" id="HIH09176.1"/>
    </source>
</evidence>
<dbReference type="HAMAP" id="MF_00814">
    <property type="entry name" value="NAC_arch"/>
    <property type="match status" value="1"/>
</dbReference>
<comment type="similarity">
    <text evidence="4">Belongs to the NAC-alpha family.</text>
</comment>
<accession>A0A7J4J1S2</accession>
<dbReference type="Pfam" id="PF01849">
    <property type="entry name" value="NAC"/>
    <property type="match status" value="1"/>
</dbReference>
<keyword evidence="3 4" id="KW-0653">Protein transport</keyword>
<evidence type="ECO:0000256" key="6">
    <source>
        <dbReference type="SAM" id="MobiDB-lite"/>
    </source>
</evidence>
<dbReference type="InterPro" id="IPR038187">
    <property type="entry name" value="NAC_A/B_dom_sf"/>
</dbReference>
<dbReference type="Gene3D" id="1.10.8.10">
    <property type="entry name" value="DNA helicase RuvA subunit, C-terminal domain"/>
    <property type="match status" value="1"/>
</dbReference>
<evidence type="ECO:0000256" key="1">
    <source>
        <dbReference type="ARBA" id="ARBA00022448"/>
    </source>
</evidence>